<dbReference type="GO" id="GO:0003676">
    <property type="term" value="F:nucleic acid binding"/>
    <property type="evidence" value="ECO:0007669"/>
    <property type="project" value="InterPro"/>
</dbReference>
<feature type="region of interest" description="Disordered" evidence="3">
    <location>
        <begin position="660"/>
        <end position="713"/>
    </location>
</feature>
<dbReference type="InterPro" id="IPR013103">
    <property type="entry name" value="RVT_2"/>
</dbReference>
<dbReference type="InterPro" id="IPR057670">
    <property type="entry name" value="SH3_retrovirus"/>
</dbReference>
<feature type="domain" description="CCHC-type" evidence="4">
    <location>
        <begin position="184"/>
        <end position="199"/>
    </location>
</feature>
<dbReference type="SMART" id="SM00343">
    <property type="entry name" value="ZnF_C2HC"/>
    <property type="match status" value="2"/>
</dbReference>
<feature type="compositionally biased region" description="Low complexity" evidence="3">
    <location>
        <begin position="688"/>
        <end position="700"/>
    </location>
</feature>
<feature type="compositionally biased region" description="Basic and acidic residues" evidence="3">
    <location>
        <begin position="1509"/>
        <end position="1518"/>
    </location>
</feature>
<proteinExistence type="predicted"/>
<dbReference type="Pfam" id="PF14223">
    <property type="entry name" value="Retrotran_gag_2"/>
    <property type="match status" value="1"/>
</dbReference>
<feature type="region of interest" description="Disordered" evidence="3">
    <location>
        <begin position="1348"/>
        <end position="1394"/>
    </location>
</feature>
<keyword evidence="1" id="KW-0479">Metal-binding</keyword>
<feature type="compositionally biased region" description="Polar residues" evidence="3">
    <location>
        <begin position="660"/>
        <end position="670"/>
    </location>
</feature>
<evidence type="ECO:0000256" key="3">
    <source>
        <dbReference type="SAM" id="MobiDB-lite"/>
    </source>
</evidence>
<dbReference type="Gene3D" id="4.10.60.10">
    <property type="entry name" value="Zinc finger, CCHC-type"/>
    <property type="match status" value="1"/>
</dbReference>
<dbReference type="Pfam" id="PF07727">
    <property type="entry name" value="RVT_2"/>
    <property type="match status" value="1"/>
</dbReference>
<organism evidence="5">
    <name type="scientific">Tanacetum cinerariifolium</name>
    <name type="common">Dalmatian daisy</name>
    <name type="synonym">Chrysanthemum cinerariifolium</name>
    <dbReference type="NCBI Taxonomy" id="118510"/>
    <lineage>
        <taxon>Eukaryota</taxon>
        <taxon>Viridiplantae</taxon>
        <taxon>Streptophyta</taxon>
        <taxon>Embryophyta</taxon>
        <taxon>Tracheophyta</taxon>
        <taxon>Spermatophyta</taxon>
        <taxon>Magnoliopsida</taxon>
        <taxon>eudicotyledons</taxon>
        <taxon>Gunneridae</taxon>
        <taxon>Pentapetalae</taxon>
        <taxon>asterids</taxon>
        <taxon>campanulids</taxon>
        <taxon>Asterales</taxon>
        <taxon>Asteraceae</taxon>
        <taxon>Asteroideae</taxon>
        <taxon>Anthemideae</taxon>
        <taxon>Anthemidinae</taxon>
        <taxon>Tanacetum</taxon>
    </lineage>
</organism>
<name>A0A6L2KS48_TANCI</name>
<dbReference type="GO" id="GO:0008270">
    <property type="term" value="F:zinc ion binding"/>
    <property type="evidence" value="ECO:0007669"/>
    <property type="project" value="UniProtKB-KW"/>
</dbReference>
<evidence type="ECO:0000256" key="2">
    <source>
        <dbReference type="SAM" id="Coils"/>
    </source>
</evidence>
<feature type="coiled-coil region" evidence="2">
    <location>
        <begin position="116"/>
        <end position="143"/>
    </location>
</feature>
<sequence>MRIEQYFLMTDYSLWEVIINGDSPAPTVVIEGAVRPATILSADQKLARRNELKARGTLLMALPDKHQLKFNSHKDAKTLMEAIEKCFRGNTETKKVQKTLLNRQFENFTGSSSEDLDQIHDRLQKLVSQLEIHEIDVDDLKEMDLRCQMAMLTMRARIFLQKTRRNLGDNRVTTMGFDMSKVECYNCHRKGHFARECRSPKDTRRTGAAESQRRHIPVETSTSNALVSQCDGSKSYDWSYQAEEEPANFALMAISSSSSASDNEVQSCSKACSKAYDQLHSQNDKLTVEYRKYQINILSYQTGLESVEARLVVYKQNESILQENINMLKNKVEARDNVLITFKQKVNQVEKERDDLKLEFDKFLTSSKSLTELLANQTNSKHGLGYYSESDFESLSPSSLFDGIQPSGEYHAVPSPITGNFMPPKPDLVFHTTPIAVETAHLAFTVQLSLAKPAKDMSHTTRPMAPIVEDWVSDTEDESKPNDPQNVPSFVQPAEQAKPSGHSDQPVEALILATTPKPTSPKTNCSSKRKNIKTCFVCRSVDHLIKDCNFHAKPKTQHTPRNYAHRGNMSYLSDFQELNGGYVDFGGNPKGGKFEGKVDEGFLVGYYVNSKAFRVFNSRTRIVQETLHVNFLENNPNVASTGPTWLFDINSLTRTMNYQPVTAGNQTNPSVGDAAFDEKEHDAENPESAVNLSSSSSALSGEQDDMTKKKDKGKSPVEYFIGYRDLNADFKDYSEDNSNNVSVASPIVPTAGQNYSNITNPISAVGLSNTKTSPTHRKSSLQDASQPPKMLEREDITYYDHENVGVEADFNNLETFITILVDLPYGKRAIGTKWVYRNKKDERGIVVRNKARLIAQGHTQEEGIDYEEVFAPVARIEAIRLFLVYASFMGLMVYQMDVKSAFLYGTIKEEVYVCQPLGFEDPDHPDKVYKVVKALYGLHQAPRAWYETLANYLLENKFHRGQIDQTLIIKKQKGDILLVQIYVKQKKDEIFISQDKYVAKILKKFGLTEEKSVSTPIDTEKPLLKDPDGEDVDVHIYKSMIGSLMYLTSSRPDIMFAVCACVRFQVTPKASHLHVVKRIFRYLKGKPHLGLWYPKDSPFNLVAYSDSDYAGASLDRKSTTRGCQFLGCRLIYWQCKKQTVVATSSTKAKYVAGTSCCAQVLWIQNQMLEYRLQALVDKKKVVVTEAAIKDALHLDDAEGVDCLPNEEIFTELACMGYEKPSAMASTVICLSTGRKFNFSKYTFESLVRNVDSSLKFYMYPRFIHLIIQNQLGDLSTHTTKYISLALTQKVFANMRRVGKGCSGVETPLFEGILVAREPKEHGDAEEQGNADNAAEEPVTAALEDDVEDQYIPSPTPPTPLKQQPQDIPSKSQAQSPLPQPLRKVGTSQRVDTSDDTVMEDVSNQGRMIVELDKDEGAMLMNKKEETEEVKDITGDAQVEGRQTEIYQIDMDHAAKVLISAVAVVPTVTAAVPAAIVTPAPVKVAVPSTRQRRGVVIRDLEEESSAKTPTETKSKDKGKGIMVEEPKPMKKKQQVELDEAYARKLQEELNQDIDWEVAIDHVKQKAKENPYVQRYQVMKKRPQTEAQAQRNMMTYLKNTAGFRLDYFKGMSYDDIRPIFEDKFNSNIEFLLKSKEKIEEEENRAIASINETPAQKAAKRRRMNEEAKDVEELKHHLEIVPDEDDDVYTEATLLARKVPVVDYQIIQLNNKTHFKIIRADETHQLYVSFITLLKNFYREDLESLWSIVKERFSTSKPNNFSDDFLLTTLRAMFGRPDGQDQI</sequence>
<dbReference type="SUPFAM" id="SSF56672">
    <property type="entry name" value="DNA/RNA polymerases"/>
    <property type="match status" value="1"/>
</dbReference>
<dbReference type="PROSITE" id="PS50158">
    <property type="entry name" value="ZF_CCHC"/>
    <property type="match status" value="1"/>
</dbReference>
<dbReference type="PANTHER" id="PTHR11439:SF495">
    <property type="entry name" value="REVERSE TRANSCRIPTASE, RNA-DEPENDENT DNA POLYMERASE-RELATED"/>
    <property type="match status" value="1"/>
</dbReference>
<evidence type="ECO:0000259" key="4">
    <source>
        <dbReference type="PROSITE" id="PS50158"/>
    </source>
</evidence>
<dbReference type="PANTHER" id="PTHR11439">
    <property type="entry name" value="GAG-POL-RELATED RETROTRANSPOSON"/>
    <property type="match status" value="1"/>
</dbReference>
<keyword evidence="1" id="KW-0863">Zinc-finger</keyword>
<keyword evidence="2" id="KW-0175">Coiled coil</keyword>
<gene>
    <name evidence="5" type="ORF">Tci_023767</name>
</gene>
<comment type="caution">
    <text evidence="5">The sequence shown here is derived from an EMBL/GenBank/DDBJ whole genome shotgun (WGS) entry which is preliminary data.</text>
</comment>
<protein>
    <recommendedName>
        <fullName evidence="4">CCHC-type domain-containing protein</fullName>
    </recommendedName>
</protein>
<dbReference type="InterPro" id="IPR043502">
    <property type="entry name" value="DNA/RNA_pol_sf"/>
</dbReference>
<evidence type="ECO:0000313" key="5">
    <source>
        <dbReference type="EMBL" id="GEU51789.1"/>
    </source>
</evidence>
<evidence type="ECO:0000256" key="1">
    <source>
        <dbReference type="PROSITE-ProRule" id="PRU00047"/>
    </source>
</evidence>
<dbReference type="CDD" id="cd09272">
    <property type="entry name" value="RNase_HI_RT_Ty1"/>
    <property type="match status" value="1"/>
</dbReference>
<keyword evidence="1" id="KW-0862">Zinc</keyword>
<feature type="coiled-coil region" evidence="2">
    <location>
        <begin position="276"/>
        <end position="359"/>
    </location>
</feature>
<accession>A0A6L2KS48</accession>
<dbReference type="EMBL" id="BKCJ010002920">
    <property type="protein sequence ID" value="GEU51789.1"/>
    <property type="molecule type" value="Genomic_DNA"/>
</dbReference>
<dbReference type="InterPro" id="IPR036875">
    <property type="entry name" value="Znf_CCHC_sf"/>
</dbReference>
<dbReference type="Pfam" id="PF00098">
    <property type="entry name" value="zf-CCHC"/>
    <property type="match status" value="1"/>
</dbReference>
<reference evidence="5" key="1">
    <citation type="journal article" date="2019" name="Sci. Rep.">
        <title>Draft genome of Tanacetum cinerariifolium, the natural source of mosquito coil.</title>
        <authorList>
            <person name="Yamashiro T."/>
            <person name="Shiraishi A."/>
            <person name="Satake H."/>
            <person name="Nakayama K."/>
        </authorList>
    </citation>
    <scope>NUCLEOTIDE SEQUENCE</scope>
</reference>
<feature type="coiled-coil region" evidence="2">
    <location>
        <begin position="1619"/>
        <end position="1678"/>
    </location>
</feature>
<dbReference type="InterPro" id="IPR001878">
    <property type="entry name" value="Znf_CCHC"/>
</dbReference>
<feature type="region of interest" description="Disordered" evidence="3">
    <location>
        <begin position="473"/>
        <end position="505"/>
    </location>
</feature>
<feature type="region of interest" description="Disordered" evidence="3">
    <location>
        <begin position="1497"/>
        <end position="1518"/>
    </location>
</feature>
<dbReference type="Pfam" id="PF25597">
    <property type="entry name" value="SH3_retrovirus"/>
    <property type="match status" value="1"/>
</dbReference>
<feature type="compositionally biased region" description="Polar residues" evidence="3">
    <location>
        <begin position="1366"/>
        <end position="1376"/>
    </location>
</feature>
<dbReference type="SUPFAM" id="SSF57756">
    <property type="entry name" value="Retrovirus zinc finger-like domains"/>
    <property type="match status" value="1"/>
</dbReference>